<keyword evidence="1" id="KW-0479">Metal-binding</keyword>
<dbReference type="OrthoDB" id="9757546at2"/>
<dbReference type="PANTHER" id="PTHR11709:SF394">
    <property type="entry name" value="FI03373P-RELATED"/>
    <property type="match status" value="1"/>
</dbReference>
<protein>
    <submittedName>
        <fullName evidence="6">Copper oxidase</fullName>
    </submittedName>
</protein>
<organism evidence="6 7">
    <name type="scientific">Halobacillus mangrovi</name>
    <dbReference type="NCBI Taxonomy" id="402384"/>
    <lineage>
        <taxon>Bacteria</taxon>
        <taxon>Bacillati</taxon>
        <taxon>Bacillota</taxon>
        <taxon>Bacilli</taxon>
        <taxon>Bacillales</taxon>
        <taxon>Bacillaceae</taxon>
        <taxon>Halobacillus</taxon>
    </lineage>
</organism>
<evidence type="ECO:0000256" key="1">
    <source>
        <dbReference type="ARBA" id="ARBA00022723"/>
    </source>
</evidence>
<dbReference type="SUPFAM" id="SSF49503">
    <property type="entry name" value="Cupredoxins"/>
    <property type="match status" value="2"/>
</dbReference>
<dbReference type="Pfam" id="PF07732">
    <property type="entry name" value="Cu-oxidase_3"/>
    <property type="match status" value="1"/>
</dbReference>
<gene>
    <name evidence="6" type="ORF">HM131_18110</name>
</gene>
<dbReference type="CDD" id="cd04202">
    <property type="entry name" value="CuRO_D2_2dMcoN_like"/>
    <property type="match status" value="1"/>
</dbReference>
<keyword evidence="2" id="KW-0560">Oxidoreductase</keyword>
<proteinExistence type="predicted"/>
<dbReference type="RefSeq" id="WP_085031097.1">
    <property type="nucleotide sequence ID" value="NZ_CP020772.1"/>
</dbReference>
<dbReference type="InterPro" id="IPR008972">
    <property type="entry name" value="Cupredoxin"/>
</dbReference>
<feature type="domain" description="Plastocyanin-like" evidence="4">
    <location>
        <begin position="180"/>
        <end position="277"/>
    </location>
</feature>
<name>A0A1W5ZZ90_9BACI</name>
<evidence type="ECO:0000313" key="7">
    <source>
        <dbReference type="Proteomes" id="UP000192527"/>
    </source>
</evidence>
<evidence type="ECO:0000256" key="3">
    <source>
        <dbReference type="ARBA" id="ARBA00023008"/>
    </source>
</evidence>
<reference evidence="6 7" key="1">
    <citation type="submission" date="2017-04" db="EMBL/GenBank/DDBJ databases">
        <title>The whole genome sequencing and assembly of Halobacillus mangrovi strain.</title>
        <authorList>
            <person name="Lee S.-J."/>
            <person name="Park M.-K."/>
            <person name="Kim J.-Y."/>
            <person name="Lee Y.-J."/>
            <person name="Yi H."/>
            <person name="Bahn Y.-S."/>
            <person name="Kim J.F."/>
            <person name="Lee D.-W."/>
        </authorList>
    </citation>
    <scope>NUCLEOTIDE SEQUENCE [LARGE SCALE GENOMIC DNA]</scope>
    <source>
        <strain evidence="6 7">KTB 131</strain>
    </source>
</reference>
<dbReference type="EMBL" id="CP020772">
    <property type="protein sequence ID" value="ARI78638.1"/>
    <property type="molecule type" value="Genomic_DNA"/>
</dbReference>
<keyword evidence="3" id="KW-0186">Copper</keyword>
<dbReference type="GO" id="GO:0005507">
    <property type="term" value="F:copper ion binding"/>
    <property type="evidence" value="ECO:0007669"/>
    <property type="project" value="InterPro"/>
</dbReference>
<dbReference type="KEGG" id="hmn:HM131_18110"/>
<dbReference type="InterPro" id="IPR011706">
    <property type="entry name" value="Cu-oxidase_C"/>
</dbReference>
<dbReference type="Pfam" id="PF07731">
    <property type="entry name" value="Cu-oxidase_2"/>
    <property type="match status" value="1"/>
</dbReference>
<feature type="domain" description="Plastocyanin-like" evidence="5">
    <location>
        <begin position="29"/>
        <end position="141"/>
    </location>
</feature>
<evidence type="ECO:0000256" key="2">
    <source>
        <dbReference type="ARBA" id="ARBA00023002"/>
    </source>
</evidence>
<dbReference type="PANTHER" id="PTHR11709">
    <property type="entry name" value="MULTI-COPPER OXIDASE"/>
    <property type="match status" value="1"/>
</dbReference>
<dbReference type="GO" id="GO:0016491">
    <property type="term" value="F:oxidoreductase activity"/>
    <property type="evidence" value="ECO:0007669"/>
    <property type="project" value="UniProtKB-KW"/>
</dbReference>
<dbReference type="STRING" id="402384.HM131_18110"/>
<evidence type="ECO:0000259" key="5">
    <source>
        <dbReference type="Pfam" id="PF07732"/>
    </source>
</evidence>
<keyword evidence="7" id="KW-1185">Reference proteome</keyword>
<evidence type="ECO:0000313" key="6">
    <source>
        <dbReference type="EMBL" id="ARI78638.1"/>
    </source>
</evidence>
<dbReference type="InterPro" id="IPR045087">
    <property type="entry name" value="Cu-oxidase_fam"/>
</dbReference>
<dbReference type="InterPro" id="IPR011707">
    <property type="entry name" value="Cu-oxidase-like_N"/>
</dbReference>
<dbReference type="Gene3D" id="2.60.40.420">
    <property type="entry name" value="Cupredoxins - blue copper proteins"/>
    <property type="match status" value="2"/>
</dbReference>
<evidence type="ECO:0000259" key="4">
    <source>
        <dbReference type="Pfam" id="PF07731"/>
    </source>
</evidence>
<accession>A0A1W5ZZ90</accession>
<sequence>MLTPDIHQLFGEMNDGVKHFELTAEPVKQEILEGVYMEGWGYNGSIPGPTLVVNPGDKVSIRVNNQLPEPTSVHWHGLDIPEKADGGVELQPSPSIEPGQYYDYEFTVINSPGAHMYHTHYNPMKQQMMGLAGGFIIKEKDDQVDEDYLLLLQEFALKELEHGKLEEGTYQVNPHSHQFNFYTINGRCFPHLSPMEVRKGDQIRVRLGSIGHSPHPMHIHGHQFTIENQDGNPLPEALKMERNSVTLSPGETFDILIKANNPGEWPFHCHTPHHMSNNGTEGHGGMMTSLKYLIS</sequence>
<dbReference type="AlphaFoldDB" id="A0A1W5ZZ90"/>
<dbReference type="Proteomes" id="UP000192527">
    <property type="component" value="Chromosome"/>
</dbReference>